<evidence type="ECO:0000313" key="1">
    <source>
        <dbReference type="EMBL" id="KDO60234.1"/>
    </source>
</evidence>
<proteinExistence type="predicted"/>
<gene>
    <name evidence="1" type="ORF">CISIN_1g0137802mg</name>
</gene>
<name>A0A067EYN2_CITSI</name>
<dbReference type="AlphaFoldDB" id="A0A067EYN2"/>
<keyword evidence="2" id="KW-1185">Reference proteome</keyword>
<sequence>FELTVNCNLFSYFRSNDHNDFFCKLFQVAPAELEGLLVSHPEILDAVVIP</sequence>
<accession>A0A067EYN2</accession>
<dbReference type="Proteomes" id="UP000027120">
    <property type="component" value="Unassembled WGS sequence"/>
</dbReference>
<feature type="non-terminal residue" evidence="1">
    <location>
        <position position="1"/>
    </location>
</feature>
<dbReference type="EMBL" id="KK784933">
    <property type="protein sequence ID" value="KDO60234.1"/>
    <property type="molecule type" value="Genomic_DNA"/>
</dbReference>
<organism evidence="1 2">
    <name type="scientific">Citrus sinensis</name>
    <name type="common">Sweet orange</name>
    <name type="synonym">Citrus aurantium var. sinensis</name>
    <dbReference type="NCBI Taxonomy" id="2711"/>
    <lineage>
        <taxon>Eukaryota</taxon>
        <taxon>Viridiplantae</taxon>
        <taxon>Streptophyta</taxon>
        <taxon>Embryophyta</taxon>
        <taxon>Tracheophyta</taxon>
        <taxon>Spermatophyta</taxon>
        <taxon>Magnoliopsida</taxon>
        <taxon>eudicotyledons</taxon>
        <taxon>Gunneridae</taxon>
        <taxon>Pentapetalae</taxon>
        <taxon>rosids</taxon>
        <taxon>malvids</taxon>
        <taxon>Sapindales</taxon>
        <taxon>Rutaceae</taxon>
        <taxon>Aurantioideae</taxon>
        <taxon>Citrus</taxon>
    </lineage>
</organism>
<reference evidence="1 2" key="1">
    <citation type="submission" date="2014-04" db="EMBL/GenBank/DDBJ databases">
        <authorList>
            <consortium name="International Citrus Genome Consortium"/>
            <person name="Gmitter F."/>
            <person name="Chen C."/>
            <person name="Farmerie W."/>
            <person name="Harkins T."/>
            <person name="Desany B."/>
            <person name="Mohiuddin M."/>
            <person name="Kodira C."/>
            <person name="Borodovsky M."/>
            <person name="Lomsadze A."/>
            <person name="Burns P."/>
            <person name="Jenkins J."/>
            <person name="Prochnik S."/>
            <person name="Shu S."/>
            <person name="Chapman J."/>
            <person name="Pitluck S."/>
            <person name="Schmutz J."/>
            <person name="Rokhsar D."/>
        </authorList>
    </citation>
    <scope>NUCLEOTIDE SEQUENCE</scope>
</reference>
<evidence type="ECO:0000313" key="2">
    <source>
        <dbReference type="Proteomes" id="UP000027120"/>
    </source>
</evidence>
<protein>
    <submittedName>
        <fullName evidence="1">Uncharacterized protein</fullName>
    </submittedName>
</protein>
<dbReference type="STRING" id="2711.A0A067EYN2"/>